<dbReference type="OrthoDB" id="4765978at2759"/>
<evidence type="ECO:0000256" key="4">
    <source>
        <dbReference type="SAM" id="MobiDB-lite"/>
    </source>
</evidence>
<feature type="region of interest" description="Disordered" evidence="4">
    <location>
        <begin position="257"/>
        <end position="302"/>
    </location>
</feature>
<dbReference type="Proteomes" id="UP000604273">
    <property type="component" value="Unassembled WGS sequence"/>
</dbReference>
<sequence>MSTQPRNQRPVPKDEDFIVFEEPFKSDEESNDVSAVDVIVIYAIYEDKDPMSLFSQVLQNPLLDSGSENPAGSAKTKHEIIQQDSRNKPKNEDGGTPPPKSCNWLREKGMLRSALPAIGILSCGLKMAQNTSVDFRSVSSTICTKAESWRAQRRRPIIWIAHGYGTRTVPHLFGPDNSASDLISTTAAIILFAAPTDASKACLLREWTCNKLDIPPESKNAFFEDKLSPSSINIPELVTWSKKYDMALLSVVDGEHSEASKGHDETNQKNVLTKPDDTKQKEKANVSRDREHTSGTQSDQTQAQVDRFIDYIPVKKGAFGDTAKFRGREDRTFVYICNKLQNAAKTHQILSAARRGAQVDMERLINKGINVRLSNSRGESALHIACRSQSQSIVQYLVGISQIDLRQPDHNGMTALHIAAQRLDESGPEVVRVLLQAGANWTVRNNNNHTPLDLVSATLDKDSQPAAELTNREKIIGLLNNPPPVRREFANRGMTIAEREDELKEACENTLMTVRELNFAPGRDMFRLVKYATVEEVIYRHRHVDELMNDLFKKHPPNGQGTNQICRWFHIPVNNMAWVHVCLTFLGKEDCRLVTRTSLSDSVYKSGPGHRVSETMGVLKVFPKLGEKNNACAFMMPYISFGNSENQGIAEEVMDSLIARNSPFHRLSFSQRHQRGLRYRAIRLFFEEMVDTDPNKIPRKYFNSFRNRLADAGFWPRMRDRAYSEDEDLTSMANKGLWNYLFYAHPESLEDLPLHPRRHTTTCFRTHPIEIGAKFIHAGLQSSGYRVDSIANGILNILFEVADSEDDLSDFEKYYTLGENSSRRAGGDILMVDQLWLWLIPGNKEGDKSSPDTLITSFPSPDEPQPPLDERILNDPSRSKCISTRELVKCLLNGCSQTLRQGQRERSLNAMEAFEKAVGNAEEKEAQLFQVFNILSGLLSDLDDEDRLYPQFQKRYLGYLDILRETQLLTEVKDILDEIKMIEQVVESQKQVLCEYDKDREGRDGDDDHRYDLGVRSELISPLLRVQEGFRNMKERAKAIESSIERLLDLKQKQANTWEARIAREGALETAKQGSLPLSFMASFLALDVDQFPQDPESQETNWPLARVCALICKQKPVALSSEPY</sequence>
<keyword evidence="2 3" id="KW-0040">ANK repeat</keyword>
<feature type="region of interest" description="Disordered" evidence="4">
    <location>
        <begin position="65"/>
        <end position="102"/>
    </location>
</feature>
<evidence type="ECO:0000256" key="2">
    <source>
        <dbReference type="ARBA" id="ARBA00023043"/>
    </source>
</evidence>
<evidence type="ECO:0000256" key="1">
    <source>
        <dbReference type="ARBA" id="ARBA00022737"/>
    </source>
</evidence>
<dbReference type="Pfam" id="PF12796">
    <property type="entry name" value="Ank_2"/>
    <property type="match status" value="1"/>
</dbReference>
<evidence type="ECO:0008006" key="7">
    <source>
        <dbReference type="Google" id="ProtNLM"/>
    </source>
</evidence>
<feature type="repeat" description="ANK" evidence="3">
    <location>
        <begin position="411"/>
        <end position="446"/>
    </location>
</feature>
<feature type="region of interest" description="Disordered" evidence="4">
    <location>
        <begin position="846"/>
        <end position="870"/>
    </location>
</feature>
<accession>A0A8H4T3F3</accession>
<name>A0A8H4T3F3_9HYPO</name>
<feature type="compositionally biased region" description="Basic and acidic residues" evidence="4">
    <location>
        <begin position="257"/>
        <end position="267"/>
    </location>
</feature>
<dbReference type="InterPro" id="IPR036770">
    <property type="entry name" value="Ankyrin_rpt-contain_sf"/>
</dbReference>
<dbReference type="PANTHER" id="PTHR24171">
    <property type="entry name" value="ANKYRIN REPEAT DOMAIN-CONTAINING PROTEIN 39-RELATED"/>
    <property type="match status" value="1"/>
</dbReference>
<dbReference type="Gene3D" id="1.25.40.20">
    <property type="entry name" value="Ankyrin repeat-containing domain"/>
    <property type="match status" value="1"/>
</dbReference>
<reference evidence="5" key="1">
    <citation type="journal article" date="2020" name="BMC Genomics">
        <title>Correction to: Identification and distribution of gene clusters required for synthesis of sphingolipid metabolism inhibitors in diverse species of the filamentous fungus Fusarium.</title>
        <authorList>
            <person name="Kim H.S."/>
            <person name="Lohmar J.M."/>
            <person name="Busman M."/>
            <person name="Brown D.W."/>
            <person name="Naumann T.A."/>
            <person name="Divon H.H."/>
            <person name="Lysoe E."/>
            <person name="Uhlig S."/>
            <person name="Proctor R.H."/>
        </authorList>
    </citation>
    <scope>NUCLEOTIDE SEQUENCE</scope>
    <source>
        <strain evidence="5">NRRL 45417</strain>
    </source>
</reference>
<dbReference type="PROSITE" id="PS50297">
    <property type="entry name" value="ANK_REP_REGION"/>
    <property type="match status" value="1"/>
</dbReference>
<feature type="compositionally biased region" description="Basic and acidic residues" evidence="4">
    <location>
        <begin position="76"/>
        <end position="93"/>
    </location>
</feature>
<dbReference type="PROSITE" id="PS50088">
    <property type="entry name" value="ANK_REPEAT"/>
    <property type="match status" value="1"/>
</dbReference>
<dbReference type="InterPro" id="IPR002110">
    <property type="entry name" value="Ankyrin_rpt"/>
</dbReference>
<organism evidence="5 6">
    <name type="scientific">Fusarium gaditjirri</name>
    <dbReference type="NCBI Taxonomy" id="282569"/>
    <lineage>
        <taxon>Eukaryota</taxon>
        <taxon>Fungi</taxon>
        <taxon>Dikarya</taxon>
        <taxon>Ascomycota</taxon>
        <taxon>Pezizomycotina</taxon>
        <taxon>Sordariomycetes</taxon>
        <taxon>Hypocreomycetidae</taxon>
        <taxon>Hypocreales</taxon>
        <taxon>Nectriaceae</taxon>
        <taxon>Fusarium</taxon>
        <taxon>Fusarium nisikadoi species complex</taxon>
    </lineage>
</organism>
<feature type="compositionally biased region" description="Basic and acidic residues" evidence="4">
    <location>
        <begin position="274"/>
        <end position="293"/>
    </location>
</feature>
<keyword evidence="6" id="KW-1185">Reference proteome</keyword>
<dbReference type="SUPFAM" id="SSF48403">
    <property type="entry name" value="Ankyrin repeat"/>
    <property type="match status" value="1"/>
</dbReference>
<evidence type="ECO:0000313" key="5">
    <source>
        <dbReference type="EMBL" id="KAF4950560.1"/>
    </source>
</evidence>
<comment type="caution">
    <text evidence="5">The sequence shown here is derived from an EMBL/GenBank/DDBJ whole genome shotgun (WGS) entry which is preliminary data.</text>
</comment>
<dbReference type="EMBL" id="JABFAI010000204">
    <property type="protein sequence ID" value="KAF4950560.1"/>
    <property type="molecule type" value="Genomic_DNA"/>
</dbReference>
<protein>
    <recommendedName>
        <fullName evidence="7">Ankyrin repeat protein</fullName>
    </recommendedName>
</protein>
<reference evidence="5" key="2">
    <citation type="submission" date="2020-05" db="EMBL/GenBank/DDBJ databases">
        <authorList>
            <person name="Kim H.-S."/>
            <person name="Proctor R.H."/>
            <person name="Brown D.W."/>
        </authorList>
    </citation>
    <scope>NUCLEOTIDE SEQUENCE</scope>
    <source>
        <strain evidence="5">NRRL 45417</strain>
    </source>
</reference>
<keyword evidence="1" id="KW-0677">Repeat</keyword>
<evidence type="ECO:0000313" key="6">
    <source>
        <dbReference type="Proteomes" id="UP000604273"/>
    </source>
</evidence>
<dbReference type="SMART" id="SM00248">
    <property type="entry name" value="ANK"/>
    <property type="match status" value="2"/>
</dbReference>
<proteinExistence type="predicted"/>
<evidence type="ECO:0000256" key="3">
    <source>
        <dbReference type="PROSITE-ProRule" id="PRU00023"/>
    </source>
</evidence>
<gene>
    <name evidence="5" type="ORF">FGADI_8119</name>
</gene>
<dbReference type="AlphaFoldDB" id="A0A8H4T3F3"/>